<protein>
    <submittedName>
        <fullName evidence="1">Uncharacterized protein</fullName>
    </submittedName>
</protein>
<organism evidence="1 2">
    <name type="scientific">Pisum sativum</name>
    <name type="common">Garden pea</name>
    <name type="synonym">Lathyrus oleraceus</name>
    <dbReference type="NCBI Taxonomy" id="3888"/>
    <lineage>
        <taxon>Eukaryota</taxon>
        <taxon>Viridiplantae</taxon>
        <taxon>Streptophyta</taxon>
        <taxon>Embryophyta</taxon>
        <taxon>Tracheophyta</taxon>
        <taxon>Spermatophyta</taxon>
        <taxon>Magnoliopsida</taxon>
        <taxon>eudicotyledons</taxon>
        <taxon>Gunneridae</taxon>
        <taxon>Pentapetalae</taxon>
        <taxon>rosids</taxon>
        <taxon>fabids</taxon>
        <taxon>Fabales</taxon>
        <taxon>Fabaceae</taxon>
        <taxon>Papilionoideae</taxon>
        <taxon>50 kb inversion clade</taxon>
        <taxon>NPAAA clade</taxon>
        <taxon>Hologalegina</taxon>
        <taxon>IRL clade</taxon>
        <taxon>Fabeae</taxon>
        <taxon>Lathyrus</taxon>
    </lineage>
</organism>
<reference evidence="1 2" key="1">
    <citation type="journal article" date="2022" name="Nat. Genet.">
        <title>Improved pea reference genome and pan-genome highlight genomic features and evolutionary characteristics.</title>
        <authorList>
            <person name="Yang T."/>
            <person name="Liu R."/>
            <person name="Luo Y."/>
            <person name="Hu S."/>
            <person name="Wang D."/>
            <person name="Wang C."/>
            <person name="Pandey M.K."/>
            <person name="Ge S."/>
            <person name="Xu Q."/>
            <person name="Li N."/>
            <person name="Li G."/>
            <person name="Huang Y."/>
            <person name="Saxena R.K."/>
            <person name="Ji Y."/>
            <person name="Li M."/>
            <person name="Yan X."/>
            <person name="He Y."/>
            <person name="Liu Y."/>
            <person name="Wang X."/>
            <person name="Xiang C."/>
            <person name="Varshney R.K."/>
            <person name="Ding H."/>
            <person name="Gao S."/>
            <person name="Zong X."/>
        </authorList>
    </citation>
    <scope>NUCLEOTIDE SEQUENCE [LARGE SCALE GENOMIC DNA]</scope>
    <source>
        <strain evidence="1 2">cv. Zhongwan 6</strain>
    </source>
</reference>
<keyword evidence="2" id="KW-1185">Reference proteome</keyword>
<evidence type="ECO:0000313" key="2">
    <source>
        <dbReference type="Proteomes" id="UP001058974"/>
    </source>
</evidence>
<name>A0A9D4VHI6_PEA</name>
<proteinExistence type="predicted"/>
<accession>A0A9D4VHI6</accession>
<evidence type="ECO:0000313" key="1">
    <source>
        <dbReference type="EMBL" id="KAI5383651.1"/>
    </source>
</evidence>
<dbReference type="Proteomes" id="UP001058974">
    <property type="component" value="Chromosome 7"/>
</dbReference>
<sequence>MDKRKLAWLSWDKNFNQQEAIWQDLLVFNYSDVKSQVNEDFPSKINKKDSILWRNLKTLESDLVVITDALKDCFRGRVGNYKSLGFWKSRWIGGEVLCKEFHDLYSMSVRKDVKVVDMDNWNGPSLSDLQQQAFNFKLESGGTKQTPFVRLEVISEYSSF</sequence>
<dbReference type="EMBL" id="JAMSHJ010000007">
    <property type="protein sequence ID" value="KAI5383651.1"/>
    <property type="molecule type" value="Genomic_DNA"/>
</dbReference>
<dbReference type="Gramene" id="Psat07G0086800-T1">
    <property type="protein sequence ID" value="KAI5383651.1"/>
    <property type="gene ID" value="KIW84_070868"/>
</dbReference>
<gene>
    <name evidence="1" type="ORF">KIW84_070868</name>
</gene>
<dbReference type="AlphaFoldDB" id="A0A9D4VHI6"/>
<comment type="caution">
    <text evidence="1">The sequence shown here is derived from an EMBL/GenBank/DDBJ whole genome shotgun (WGS) entry which is preliminary data.</text>
</comment>